<feature type="compositionally biased region" description="Polar residues" evidence="1">
    <location>
        <begin position="71"/>
        <end position="84"/>
    </location>
</feature>
<organism evidence="2 3">
    <name type="scientific">[Emmonsia] crescens</name>
    <dbReference type="NCBI Taxonomy" id="73230"/>
    <lineage>
        <taxon>Eukaryota</taxon>
        <taxon>Fungi</taxon>
        <taxon>Dikarya</taxon>
        <taxon>Ascomycota</taxon>
        <taxon>Pezizomycotina</taxon>
        <taxon>Eurotiomycetes</taxon>
        <taxon>Eurotiomycetidae</taxon>
        <taxon>Onygenales</taxon>
        <taxon>Ajellomycetaceae</taxon>
        <taxon>Emergomyces</taxon>
    </lineage>
</organism>
<dbReference type="VEuPathDB" id="FungiDB:EMCG_07940"/>
<evidence type="ECO:0000313" key="2">
    <source>
        <dbReference type="EMBL" id="KKZ66339.1"/>
    </source>
</evidence>
<proteinExistence type="predicted"/>
<reference evidence="3" key="1">
    <citation type="journal article" date="2015" name="PLoS Genet.">
        <title>The dynamic genome and transcriptome of the human fungal pathogen Blastomyces and close relative Emmonsia.</title>
        <authorList>
            <person name="Munoz J.F."/>
            <person name="Gauthier G.M."/>
            <person name="Desjardins C.A."/>
            <person name="Gallo J.E."/>
            <person name="Holder J."/>
            <person name="Sullivan T.D."/>
            <person name="Marty A.J."/>
            <person name="Carmen J.C."/>
            <person name="Chen Z."/>
            <person name="Ding L."/>
            <person name="Gujja S."/>
            <person name="Magrini V."/>
            <person name="Misas E."/>
            <person name="Mitreva M."/>
            <person name="Priest M."/>
            <person name="Saif S."/>
            <person name="Whiston E.A."/>
            <person name="Young S."/>
            <person name="Zeng Q."/>
            <person name="Goldman W.E."/>
            <person name="Mardis E.R."/>
            <person name="Taylor J.W."/>
            <person name="McEwen J.G."/>
            <person name="Clay O.K."/>
            <person name="Klein B.S."/>
            <person name="Cuomo C.A."/>
        </authorList>
    </citation>
    <scope>NUCLEOTIDE SEQUENCE [LARGE SCALE GENOMIC DNA]</scope>
    <source>
        <strain evidence="3">UAMH 3008</strain>
    </source>
</reference>
<dbReference type="Proteomes" id="UP000034164">
    <property type="component" value="Unassembled WGS sequence"/>
</dbReference>
<name>A0A0G2J515_9EURO</name>
<gene>
    <name evidence="2" type="ORF">EMCG_07940</name>
</gene>
<sequence length="100" mass="11391">MPMITSDATQRLPARTRHYVFLRADISGISQESLMFKIGTFLDYALFAQVFLLRALRTLSDESGIPYDPSVAQQLDISQNPSDQSTRRQRWSVDRTPVAK</sequence>
<evidence type="ECO:0000256" key="1">
    <source>
        <dbReference type="SAM" id="MobiDB-lite"/>
    </source>
</evidence>
<evidence type="ECO:0000313" key="3">
    <source>
        <dbReference type="Proteomes" id="UP000034164"/>
    </source>
</evidence>
<feature type="region of interest" description="Disordered" evidence="1">
    <location>
        <begin position="68"/>
        <end position="100"/>
    </location>
</feature>
<dbReference type="EMBL" id="LCZI01000498">
    <property type="protein sequence ID" value="KKZ66339.1"/>
    <property type="molecule type" value="Genomic_DNA"/>
</dbReference>
<comment type="caution">
    <text evidence="2">The sequence shown here is derived from an EMBL/GenBank/DDBJ whole genome shotgun (WGS) entry which is preliminary data.</text>
</comment>
<dbReference type="AlphaFoldDB" id="A0A0G2J515"/>
<protein>
    <submittedName>
        <fullName evidence="2">Uncharacterized protein</fullName>
    </submittedName>
</protein>
<accession>A0A0G2J515</accession>